<dbReference type="NCBIfam" id="TIGR02246">
    <property type="entry name" value="SgcJ/EcaC family oxidoreductase"/>
    <property type="match status" value="1"/>
</dbReference>
<name>A0A1I1QG85_9ACTN</name>
<dbReference type="InterPro" id="IPR032710">
    <property type="entry name" value="NTF2-like_dom_sf"/>
</dbReference>
<dbReference type="Proteomes" id="UP000199022">
    <property type="component" value="Unassembled WGS sequence"/>
</dbReference>
<organism evidence="2 3">
    <name type="scientific">Klenkia taihuensis</name>
    <dbReference type="NCBI Taxonomy" id="1225127"/>
    <lineage>
        <taxon>Bacteria</taxon>
        <taxon>Bacillati</taxon>
        <taxon>Actinomycetota</taxon>
        <taxon>Actinomycetes</taxon>
        <taxon>Geodermatophilales</taxon>
        <taxon>Geodermatophilaceae</taxon>
        <taxon>Klenkia</taxon>
    </lineage>
</organism>
<accession>A0A1I1QG85</accession>
<dbReference type="Pfam" id="PF14534">
    <property type="entry name" value="DUF4440"/>
    <property type="match status" value="1"/>
</dbReference>
<proteinExistence type="predicted"/>
<feature type="domain" description="DUF4440" evidence="1">
    <location>
        <begin position="11"/>
        <end position="121"/>
    </location>
</feature>
<evidence type="ECO:0000259" key="1">
    <source>
        <dbReference type="Pfam" id="PF14534"/>
    </source>
</evidence>
<dbReference type="InterPro" id="IPR027843">
    <property type="entry name" value="DUF4440"/>
</dbReference>
<reference evidence="3" key="1">
    <citation type="submission" date="2016-10" db="EMBL/GenBank/DDBJ databases">
        <authorList>
            <person name="Varghese N."/>
            <person name="Submissions S."/>
        </authorList>
    </citation>
    <scope>NUCLEOTIDE SEQUENCE [LARGE SCALE GENOMIC DNA]</scope>
    <source>
        <strain evidence="3">DSM 45962</strain>
    </source>
</reference>
<dbReference type="RefSeq" id="WP_091559873.1">
    <property type="nucleotide sequence ID" value="NZ_BNAC01000001.1"/>
</dbReference>
<dbReference type="SUPFAM" id="SSF54427">
    <property type="entry name" value="NTF2-like"/>
    <property type="match status" value="1"/>
</dbReference>
<dbReference type="STRING" id="1225127.SAMN05661030_2766"/>
<gene>
    <name evidence="2" type="ORF">SAMN05661030_2766</name>
</gene>
<dbReference type="EMBL" id="FOMD01000003">
    <property type="protein sequence ID" value="SFD21012.1"/>
    <property type="molecule type" value="Genomic_DNA"/>
</dbReference>
<evidence type="ECO:0000313" key="2">
    <source>
        <dbReference type="EMBL" id="SFD21012.1"/>
    </source>
</evidence>
<dbReference type="AlphaFoldDB" id="A0A1I1QG85"/>
<dbReference type="OrthoDB" id="9803476at2"/>
<sequence length="149" mass="15885">MSVAHPEDADIRAVYAEYLDGWNAHSAARQAATLTDDADVVGFDGTQHHGRLQFAADLRRIFADHAPPPYVAVVRSVRAMGEDTAVLVATAGMPGSDGALHPDLLAVHTLVLVKDGRRWKIAVFAATPASRTTTLDLVEALAAQLPVPR</sequence>
<dbReference type="Gene3D" id="3.10.450.50">
    <property type="match status" value="1"/>
</dbReference>
<evidence type="ECO:0000313" key="3">
    <source>
        <dbReference type="Proteomes" id="UP000199022"/>
    </source>
</evidence>
<protein>
    <recommendedName>
        <fullName evidence="1">DUF4440 domain-containing protein</fullName>
    </recommendedName>
</protein>
<dbReference type="InterPro" id="IPR011944">
    <property type="entry name" value="Steroid_delta5-4_isomerase"/>
</dbReference>
<keyword evidence="3" id="KW-1185">Reference proteome</keyword>